<evidence type="ECO:0000256" key="7">
    <source>
        <dbReference type="ARBA" id="ARBA00022833"/>
    </source>
</evidence>
<keyword evidence="10" id="KW-0206">Cytoskeleton</keyword>
<keyword evidence="9" id="KW-0408">Iron</keyword>
<proteinExistence type="inferred from homology"/>
<dbReference type="FunFam" id="3.10.660.10:FF:000002">
    <property type="entry name" value="DnaJ (Hsp40) homolog, subfamily C, member 24"/>
    <property type="match status" value="1"/>
</dbReference>
<name>A0A1L8GD87_XENLA</name>
<evidence type="ECO:0000256" key="12">
    <source>
        <dbReference type="ARBA" id="ARBA00074366"/>
    </source>
</evidence>
<comment type="subcellular location">
    <subcellularLocation>
        <location evidence="1">Cytoplasm</location>
        <location evidence="1">Cytoskeleton</location>
    </subcellularLocation>
</comment>
<evidence type="ECO:0000256" key="11">
    <source>
        <dbReference type="ARBA" id="ARBA00065035"/>
    </source>
</evidence>
<dbReference type="SUPFAM" id="SSF46565">
    <property type="entry name" value="Chaperone J-domain"/>
    <property type="match status" value="1"/>
</dbReference>
<evidence type="ECO:0000256" key="5">
    <source>
        <dbReference type="ARBA" id="ARBA00022490"/>
    </source>
</evidence>
<dbReference type="Gene3D" id="3.10.660.10">
    <property type="entry name" value="DPH Zinc finger"/>
    <property type="match status" value="1"/>
</dbReference>
<dbReference type="Proteomes" id="UP000186698">
    <property type="component" value="Chromosome 4S"/>
</dbReference>
<organism evidence="15 16">
    <name type="scientific">Xenopus laevis</name>
    <name type="common">African clawed frog</name>
    <dbReference type="NCBI Taxonomy" id="8355"/>
    <lineage>
        <taxon>Eukaryota</taxon>
        <taxon>Metazoa</taxon>
        <taxon>Chordata</taxon>
        <taxon>Craniata</taxon>
        <taxon>Vertebrata</taxon>
        <taxon>Euteleostomi</taxon>
        <taxon>Amphibia</taxon>
        <taxon>Batrachia</taxon>
        <taxon>Anura</taxon>
        <taxon>Pipoidea</taxon>
        <taxon>Pipidae</taxon>
        <taxon>Xenopodinae</taxon>
        <taxon>Xenopus</taxon>
        <taxon>Xenopus</taxon>
    </lineage>
</organism>
<dbReference type="Pfam" id="PF00226">
    <property type="entry name" value="DnaJ"/>
    <property type="match status" value="1"/>
</dbReference>
<evidence type="ECO:0000313" key="15">
    <source>
        <dbReference type="Proteomes" id="UP000186698"/>
    </source>
</evidence>
<dbReference type="CDD" id="cd06257">
    <property type="entry name" value="DnaJ"/>
    <property type="match status" value="1"/>
</dbReference>
<gene>
    <name evidence="16" type="primary">dnajc24.S</name>
</gene>
<keyword evidence="8" id="KW-0249">Electron transport</keyword>
<dbReference type="RefSeq" id="XP_041416830.1">
    <property type="nucleotide sequence ID" value="XM_041560896.1"/>
</dbReference>
<dbReference type="CTD" id="108715213"/>
<dbReference type="GO" id="GO:0001671">
    <property type="term" value="F:ATPase activator activity"/>
    <property type="evidence" value="ECO:0000318"/>
    <property type="project" value="GO_Central"/>
</dbReference>
<dbReference type="PaxDb" id="8355-A0A1L8GD87"/>
<keyword evidence="5" id="KW-0963">Cytoplasm</keyword>
<dbReference type="PROSITE" id="PS51074">
    <property type="entry name" value="DPH_MB"/>
    <property type="match status" value="1"/>
</dbReference>
<evidence type="ECO:0000256" key="10">
    <source>
        <dbReference type="ARBA" id="ARBA00023212"/>
    </source>
</evidence>
<evidence type="ECO:0000256" key="1">
    <source>
        <dbReference type="ARBA" id="ARBA00004245"/>
    </source>
</evidence>
<dbReference type="InterPro" id="IPR036869">
    <property type="entry name" value="J_dom_sf"/>
</dbReference>
<dbReference type="PANTHER" id="PTHR45255:SF1">
    <property type="entry name" value="DNAJ HOMOLOG SUBFAMILY C MEMBER 24"/>
    <property type="match status" value="1"/>
</dbReference>
<comment type="similarity">
    <text evidence="3">Belongs to the DPH4 family.</text>
</comment>
<evidence type="ECO:0000256" key="9">
    <source>
        <dbReference type="ARBA" id="ARBA00023004"/>
    </source>
</evidence>
<protein>
    <recommendedName>
        <fullName evidence="12">DnaJ homolog subfamily C member 24</fullName>
    </recommendedName>
    <alternativeName>
        <fullName evidence="13">CSL-type zinc finger-containing protein 3</fullName>
    </alternativeName>
    <alternativeName>
        <fullName evidence="14">Diphthamide biosynthesis protein 4</fullName>
    </alternativeName>
</protein>
<accession>A0A1L8GD87</accession>
<reference evidence="16" key="1">
    <citation type="submission" date="2025-08" db="UniProtKB">
        <authorList>
            <consortium name="RefSeq"/>
        </authorList>
    </citation>
    <scope>IDENTIFICATION</scope>
    <source>
        <strain evidence="16">J_2021</strain>
        <tissue evidence="16">Erythrocytes</tissue>
    </source>
</reference>
<keyword evidence="6" id="KW-0479">Metal-binding</keyword>
<dbReference type="GO" id="GO:0005856">
    <property type="term" value="C:cytoskeleton"/>
    <property type="evidence" value="ECO:0007669"/>
    <property type="project" value="UniProtKB-SubCell"/>
</dbReference>
<dbReference type="PROSITE" id="PS50076">
    <property type="entry name" value="DNAJ_2"/>
    <property type="match status" value="1"/>
</dbReference>
<sequence length="145" mass="16723">MASTHLGHKDWYSILGAKPSDTQTELKQKYQKLALLYHPDKQSADVIGRQAEEGAHRFIEINQAWKILGDEEAKKAYDLEQRESELTRMWPVDNQVHLEDLSWDPEEMLYSFPCRCGGSYTMTESDRNEVSLINCDSCSLIIEIL</sequence>
<dbReference type="PRINTS" id="PR00625">
    <property type="entry name" value="JDOMAIN"/>
</dbReference>
<dbReference type="InterPro" id="IPR007872">
    <property type="entry name" value="DPH_MB_dom"/>
</dbReference>
<dbReference type="GeneID" id="108715213"/>
<dbReference type="STRING" id="8355.A0A1L8GD87"/>
<dbReference type="KEGG" id="xla:108715213"/>
<dbReference type="SUPFAM" id="SSF144217">
    <property type="entry name" value="CSL zinc finger"/>
    <property type="match status" value="1"/>
</dbReference>
<evidence type="ECO:0000256" key="8">
    <source>
        <dbReference type="ARBA" id="ARBA00022982"/>
    </source>
</evidence>
<evidence type="ECO:0000313" key="16">
    <source>
        <dbReference type="RefSeq" id="XP_041416830.1"/>
    </source>
</evidence>
<dbReference type="InterPro" id="IPR036671">
    <property type="entry name" value="DPH_MB_sf"/>
</dbReference>
<dbReference type="FunFam" id="1.10.287.110:FF:000056">
    <property type="entry name" value="DnaJ (Hsp40) homolog, subfamily C, member 24"/>
    <property type="match status" value="1"/>
</dbReference>
<dbReference type="Gene3D" id="1.10.287.110">
    <property type="entry name" value="DnaJ domain"/>
    <property type="match status" value="1"/>
</dbReference>
<dbReference type="PANTHER" id="PTHR45255">
    <property type="entry name" value="DNAJ HOMOLOG SUBFAMILY C MEMBER 24"/>
    <property type="match status" value="1"/>
</dbReference>
<comment type="subunit">
    <text evidence="11">Monomer and homooligomer. Iron binding promotes oligomerization.</text>
</comment>
<evidence type="ECO:0000256" key="2">
    <source>
        <dbReference type="ARBA" id="ARBA00005156"/>
    </source>
</evidence>
<dbReference type="GO" id="GO:0008198">
    <property type="term" value="F:ferrous iron binding"/>
    <property type="evidence" value="ECO:0000318"/>
    <property type="project" value="GO_Central"/>
</dbReference>
<dbReference type="Bgee" id="108715213">
    <property type="expression patterns" value="Expressed in muscle tissue and 19 other cell types or tissues"/>
</dbReference>
<dbReference type="SMART" id="SM00271">
    <property type="entry name" value="DnaJ"/>
    <property type="match status" value="1"/>
</dbReference>
<evidence type="ECO:0000256" key="14">
    <source>
        <dbReference type="ARBA" id="ARBA00081299"/>
    </source>
</evidence>
<keyword evidence="4" id="KW-0813">Transport</keyword>
<dbReference type="Pfam" id="PF05207">
    <property type="entry name" value="Zn_ribbon_CSL"/>
    <property type="match status" value="1"/>
</dbReference>
<evidence type="ECO:0000256" key="3">
    <source>
        <dbReference type="ARBA" id="ARBA00006169"/>
    </source>
</evidence>
<evidence type="ECO:0000256" key="6">
    <source>
        <dbReference type="ARBA" id="ARBA00022723"/>
    </source>
</evidence>
<dbReference type="AlphaFoldDB" id="A0A1L8GD87"/>
<keyword evidence="15" id="KW-1185">Reference proteome</keyword>
<evidence type="ECO:0000256" key="13">
    <source>
        <dbReference type="ARBA" id="ARBA00076552"/>
    </source>
</evidence>
<keyword evidence="7" id="KW-0862">Zinc</keyword>
<evidence type="ECO:0000256" key="4">
    <source>
        <dbReference type="ARBA" id="ARBA00022448"/>
    </source>
</evidence>
<dbReference type="InterPro" id="IPR001623">
    <property type="entry name" value="DnaJ_domain"/>
</dbReference>
<dbReference type="OMA" id="LEDMTWE"/>
<dbReference type="OrthoDB" id="66964at2759"/>
<comment type="pathway">
    <text evidence="2">Protein modification; peptidyl-diphthamide biosynthesis.</text>
</comment>